<gene>
    <name evidence="4" type="ORF">GCM10009776_29300</name>
</gene>
<dbReference type="InterPro" id="IPR052955">
    <property type="entry name" value="UPF0703_membrane_permease"/>
</dbReference>
<feature type="domain" description="DUF1980" evidence="2">
    <location>
        <begin position="18"/>
        <end position="118"/>
    </location>
</feature>
<dbReference type="Pfam" id="PF21537">
    <property type="entry name" value="DUF1980_C"/>
    <property type="match status" value="1"/>
</dbReference>
<sequence>MRSSLATRWLGVGLASCLAVVTLALALTGRLALYIAPSSNWFAVSMAVLLLVGAVASFALPLGAEEDHGHDHDHDHEDRRHPVAGAASVAGGVIASGVALTILLVPPASLSAEIATTRDVGSAPLFAGADLVSLATHGDTTQFGVGDWASVFATATNPDAFEGDAVTLTGFVTPAKSSGSFELTRLVITHCVIDAQVATLPVTTTTGFPGNGRWVSITGTVRTASDGTLEIDATHVKAIPEPRDPYEY</sequence>
<organism evidence="4 5">
    <name type="scientific">Microbacterium deminutum</name>
    <dbReference type="NCBI Taxonomy" id="344164"/>
    <lineage>
        <taxon>Bacteria</taxon>
        <taxon>Bacillati</taxon>
        <taxon>Actinomycetota</taxon>
        <taxon>Actinomycetes</taxon>
        <taxon>Micrococcales</taxon>
        <taxon>Microbacteriaceae</taxon>
        <taxon>Microbacterium</taxon>
    </lineage>
</organism>
<dbReference type="PANTHER" id="PTHR40047">
    <property type="entry name" value="UPF0703 PROTEIN YCGQ"/>
    <property type="match status" value="1"/>
</dbReference>
<dbReference type="Pfam" id="PF09323">
    <property type="entry name" value="DUF1980"/>
    <property type="match status" value="1"/>
</dbReference>
<feature type="transmembrane region" description="Helical" evidence="1">
    <location>
        <begin position="42"/>
        <end position="62"/>
    </location>
</feature>
<dbReference type="Proteomes" id="UP001499933">
    <property type="component" value="Unassembled WGS sequence"/>
</dbReference>
<evidence type="ECO:0000313" key="4">
    <source>
        <dbReference type="EMBL" id="GAA1964594.1"/>
    </source>
</evidence>
<name>A0ABN2R7L2_9MICO</name>
<keyword evidence="1" id="KW-1133">Transmembrane helix</keyword>
<accession>A0ABN2R7L2</accession>
<dbReference type="EMBL" id="BAAAOG010000006">
    <property type="protein sequence ID" value="GAA1964594.1"/>
    <property type="molecule type" value="Genomic_DNA"/>
</dbReference>
<keyword evidence="1" id="KW-0472">Membrane</keyword>
<keyword evidence="1" id="KW-0812">Transmembrane</keyword>
<comment type="caution">
    <text evidence="4">The sequence shown here is derived from an EMBL/GenBank/DDBJ whole genome shotgun (WGS) entry which is preliminary data.</text>
</comment>
<dbReference type="NCBIfam" id="TIGR03943">
    <property type="entry name" value="TIGR03943 family putative permease subunit"/>
    <property type="match status" value="1"/>
</dbReference>
<evidence type="ECO:0000256" key="1">
    <source>
        <dbReference type="SAM" id="Phobius"/>
    </source>
</evidence>
<dbReference type="PANTHER" id="PTHR40047:SF1">
    <property type="entry name" value="UPF0703 PROTEIN YCGQ"/>
    <property type="match status" value="1"/>
</dbReference>
<evidence type="ECO:0000259" key="3">
    <source>
        <dbReference type="Pfam" id="PF21537"/>
    </source>
</evidence>
<reference evidence="4 5" key="1">
    <citation type="journal article" date="2019" name="Int. J. Syst. Evol. Microbiol.">
        <title>The Global Catalogue of Microorganisms (GCM) 10K type strain sequencing project: providing services to taxonomists for standard genome sequencing and annotation.</title>
        <authorList>
            <consortium name="The Broad Institute Genomics Platform"/>
            <consortium name="The Broad Institute Genome Sequencing Center for Infectious Disease"/>
            <person name="Wu L."/>
            <person name="Ma J."/>
        </authorList>
    </citation>
    <scope>NUCLEOTIDE SEQUENCE [LARGE SCALE GENOMIC DNA]</scope>
    <source>
        <strain evidence="4 5">JCM 14901</strain>
    </source>
</reference>
<evidence type="ECO:0000259" key="2">
    <source>
        <dbReference type="Pfam" id="PF09323"/>
    </source>
</evidence>
<keyword evidence="5" id="KW-1185">Reference proteome</keyword>
<feature type="domain" description="DUF1980" evidence="3">
    <location>
        <begin position="155"/>
        <end position="248"/>
    </location>
</feature>
<dbReference type="InterPro" id="IPR015402">
    <property type="entry name" value="DUF1980"/>
</dbReference>
<protein>
    <submittedName>
        <fullName evidence="4">TIGR03943 family protein</fullName>
    </submittedName>
</protein>
<proteinExistence type="predicted"/>
<evidence type="ECO:0000313" key="5">
    <source>
        <dbReference type="Proteomes" id="UP001499933"/>
    </source>
</evidence>
<feature type="transmembrane region" description="Helical" evidence="1">
    <location>
        <begin position="83"/>
        <end position="105"/>
    </location>
</feature>
<dbReference type="InterPro" id="IPR048447">
    <property type="entry name" value="DUF1980_C"/>
</dbReference>
<dbReference type="InterPro" id="IPR048493">
    <property type="entry name" value="DUF1980_N"/>
</dbReference>